<evidence type="ECO:0000256" key="3">
    <source>
        <dbReference type="ARBA" id="ARBA00022982"/>
    </source>
</evidence>
<feature type="domain" description="Thioredoxin" evidence="7">
    <location>
        <begin position="22"/>
        <end position="144"/>
    </location>
</feature>
<comment type="caution">
    <text evidence="8">The sequence shown here is derived from an EMBL/GenBank/DDBJ whole genome shotgun (WGS) entry which is preliminary data.</text>
</comment>
<dbReference type="Pfam" id="PF00085">
    <property type="entry name" value="Thioredoxin"/>
    <property type="match status" value="1"/>
</dbReference>
<accession>A0ABS9QMK7</accession>
<dbReference type="EMBL" id="JAKREW010000049">
    <property type="protein sequence ID" value="MCG7508670.1"/>
    <property type="molecule type" value="Genomic_DNA"/>
</dbReference>
<evidence type="ECO:0000313" key="8">
    <source>
        <dbReference type="EMBL" id="MCG7508670.1"/>
    </source>
</evidence>
<keyword evidence="4" id="KW-1015">Disulfide bond</keyword>
<dbReference type="SUPFAM" id="SSF52833">
    <property type="entry name" value="Thioredoxin-like"/>
    <property type="match status" value="1"/>
</dbReference>
<dbReference type="PANTHER" id="PTHR45663:SF11">
    <property type="entry name" value="GEO12009P1"/>
    <property type="match status" value="1"/>
</dbReference>
<organism evidence="8 9">
    <name type="scientific">Mesorhizobium retamae</name>
    <dbReference type="NCBI Taxonomy" id="2912854"/>
    <lineage>
        <taxon>Bacteria</taxon>
        <taxon>Pseudomonadati</taxon>
        <taxon>Pseudomonadota</taxon>
        <taxon>Alphaproteobacteria</taxon>
        <taxon>Hyphomicrobiales</taxon>
        <taxon>Phyllobacteriaceae</taxon>
        <taxon>Mesorhizobium</taxon>
    </lineage>
</organism>
<proteinExistence type="inferred from homology"/>
<dbReference type="PANTHER" id="PTHR45663">
    <property type="entry name" value="GEO12009P1"/>
    <property type="match status" value="1"/>
</dbReference>
<dbReference type="PRINTS" id="PR00421">
    <property type="entry name" value="THIOREDOXIN"/>
</dbReference>
<name>A0ABS9QMK7_9HYPH</name>
<sequence>MSDQNPFGGMGNAYTTTVQYGGQNGGSAPGNGAAGNLIKDTTTATFTADVIQESRNQPVLVDFWAPWCGPCKQLTPLLEKAITAAGGTVKLVKMNIDEHPSIAGQLGIQSIPAVIAFKNGQPVDGFMGAIPESQIREFIERVGGKGGGQPQLAEALAAATEARAAGDVQTAADIYQSILEQAPDTVDAIAGLAEILFDAGDTAGAEAVLAQVPEGKGEAPAISAVRARMALAAQASELGNPAEFEKRLAENPKDHQARFDLAMVQNAMGEREKAADNLLAIVKADRAWNDDGARAQLLQLFEAWGPADEVTLSARRKLSSLLFS</sequence>
<keyword evidence="5" id="KW-0676">Redox-active center</keyword>
<reference evidence="8 9" key="1">
    <citation type="submission" date="2022-02" db="EMBL/GenBank/DDBJ databases">
        <title>Draft genome sequence of Mezorhizobium retamae strain IRAMC:0171 isolated from Retama raetam nodules.</title>
        <authorList>
            <person name="Bengaied R."/>
            <person name="Sbissi I."/>
            <person name="Huber K."/>
            <person name="Ghodbane F."/>
            <person name="Nouioui I."/>
            <person name="Tarhouni M."/>
            <person name="Gtari M."/>
        </authorList>
    </citation>
    <scope>NUCLEOTIDE SEQUENCE [LARGE SCALE GENOMIC DNA]</scope>
    <source>
        <strain evidence="8 9">IRAMC:0171</strain>
    </source>
</reference>
<dbReference type="InterPro" id="IPR036249">
    <property type="entry name" value="Thioredoxin-like_sf"/>
</dbReference>
<dbReference type="Proteomes" id="UP001201701">
    <property type="component" value="Unassembled WGS sequence"/>
</dbReference>
<dbReference type="SUPFAM" id="SSF48452">
    <property type="entry name" value="TPR-like"/>
    <property type="match status" value="1"/>
</dbReference>
<evidence type="ECO:0000313" key="9">
    <source>
        <dbReference type="Proteomes" id="UP001201701"/>
    </source>
</evidence>
<protein>
    <recommendedName>
        <fullName evidence="6">Thioredoxin</fullName>
    </recommendedName>
</protein>
<keyword evidence="2" id="KW-0813">Transport</keyword>
<dbReference type="Pfam" id="PF14561">
    <property type="entry name" value="TPR_20"/>
    <property type="match status" value="1"/>
</dbReference>
<evidence type="ECO:0000256" key="6">
    <source>
        <dbReference type="NCBIfam" id="TIGR01068"/>
    </source>
</evidence>
<evidence type="ECO:0000256" key="5">
    <source>
        <dbReference type="ARBA" id="ARBA00023284"/>
    </source>
</evidence>
<evidence type="ECO:0000256" key="1">
    <source>
        <dbReference type="ARBA" id="ARBA00008987"/>
    </source>
</evidence>
<comment type="similarity">
    <text evidence="1">Belongs to the thioredoxin family.</text>
</comment>
<dbReference type="InterPro" id="IPR017937">
    <property type="entry name" value="Thioredoxin_CS"/>
</dbReference>
<evidence type="ECO:0000256" key="4">
    <source>
        <dbReference type="ARBA" id="ARBA00023157"/>
    </source>
</evidence>
<dbReference type="PROSITE" id="PS00194">
    <property type="entry name" value="THIOREDOXIN_1"/>
    <property type="match status" value="1"/>
</dbReference>
<dbReference type="PROSITE" id="PS51352">
    <property type="entry name" value="THIOREDOXIN_2"/>
    <property type="match status" value="1"/>
</dbReference>
<dbReference type="NCBIfam" id="TIGR01068">
    <property type="entry name" value="thioredoxin"/>
    <property type="match status" value="1"/>
</dbReference>
<dbReference type="InterPro" id="IPR013766">
    <property type="entry name" value="Thioredoxin_domain"/>
</dbReference>
<gene>
    <name evidence="8" type="primary">trxA</name>
    <name evidence="8" type="ORF">L4923_26890</name>
</gene>
<keyword evidence="3" id="KW-0249">Electron transport</keyword>
<dbReference type="CDD" id="cd02947">
    <property type="entry name" value="TRX_family"/>
    <property type="match status" value="1"/>
</dbReference>
<evidence type="ECO:0000259" key="7">
    <source>
        <dbReference type="PROSITE" id="PS51352"/>
    </source>
</evidence>
<dbReference type="Gene3D" id="1.25.40.10">
    <property type="entry name" value="Tetratricopeptide repeat domain"/>
    <property type="match status" value="2"/>
</dbReference>
<dbReference type="InterPro" id="IPR005746">
    <property type="entry name" value="Thioredoxin"/>
</dbReference>
<keyword evidence="9" id="KW-1185">Reference proteome</keyword>
<dbReference type="Pfam" id="PF14559">
    <property type="entry name" value="TPR_19"/>
    <property type="match status" value="1"/>
</dbReference>
<dbReference type="RefSeq" id="WP_239370178.1">
    <property type="nucleotide sequence ID" value="NZ_JAKREW010000049.1"/>
</dbReference>
<evidence type="ECO:0000256" key="2">
    <source>
        <dbReference type="ARBA" id="ARBA00022448"/>
    </source>
</evidence>
<dbReference type="Gene3D" id="3.40.30.10">
    <property type="entry name" value="Glutaredoxin"/>
    <property type="match status" value="1"/>
</dbReference>
<dbReference type="InterPro" id="IPR011990">
    <property type="entry name" value="TPR-like_helical_dom_sf"/>
</dbReference>